<feature type="non-terminal residue" evidence="1">
    <location>
        <position position="1"/>
    </location>
</feature>
<dbReference type="EMBL" id="LFIV01000083">
    <property type="protein sequence ID" value="KZL70861.1"/>
    <property type="molecule type" value="Genomic_DNA"/>
</dbReference>
<keyword evidence="2" id="KW-1185">Reference proteome</keyword>
<name>A0A166SKM2_9PEZI</name>
<proteinExistence type="predicted"/>
<sequence>LNQPLTSSPEPSRLLELIPRQTRLSPTIILFAFKMCFGVTCSTCSKATWRGCGAHIPSALSGVPEDQWCTCTPKVTVDGKEYPPAGTVSIPGMSWLSGLFGGGSSNDKATQGTRRRDEL</sequence>
<dbReference type="PANTHER" id="PTHR34724:SF2">
    <property type="entry name" value="OS12G0596101 PROTEIN"/>
    <property type="match status" value="1"/>
</dbReference>
<comment type="caution">
    <text evidence="1">The sequence shown here is derived from an EMBL/GenBank/DDBJ whole genome shotgun (WGS) entry which is preliminary data.</text>
</comment>
<gene>
    <name evidence="1" type="ORF">CT0861_09734</name>
</gene>
<evidence type="ECO:0000313" key="1">
    <source>
        <dbReference type="EMBL" id="KZL70861.1"/>
    </source>
</evidence>
<dbReference type="Proteomes" id="UP000076552">
    <property type="component" value="Unassembled WGS sequence"/>
</dbReference>
<organism evidence="1 2">
    <name type="scientific">Colletotrichum tofieldiae</name>
    <dbReference type="NCBI Taxonomy" id="708197"/>
    <lineage>
        <taxon>Eukaryota</taxon>
        <taxon>Fungi</taxon>
        <taxon>Dikarya</taxon>
        <taxon>Ascomycota</taxon>
        <taxon>Pezizomycotina</taxon>
        <taxon>Sordariomycetes</taxon>
        <taxon>Hypocreomycetidae</taxon>
        <taxon>Glomerellales</taxon>
        <taxon>Glomerellaceae</taxon>
        <taxon>Colletotrichum</taxon>
        <taxon>Colletotrichum spaethianum species complex</taxon>
    </lineage>
</organism>
<accession>A0A166SKM2</accession>
<protein>
    <submittedName>
        <fullName evidence="1">GTP-binding protein</fullName>
    </submittedName>
</protein>
<reference evidence="1 2" key="1">
    <citation type="submission" date="2015-06" db="EMBL/GenBank/DDBJ databases">
        <title>Survival trade-offs in plant roots during colonization by closely related pathogenic and mutualistic fungi.</title>
        <authorList>
            <person name="Hacquard S."/>
            <person name="Kracher B."/>
            <person name="Hiruma K."/>
            <person name="Weinman A."/>
            <person name="Muench P."/>
            <person name="Garrido Oter R."/>
            <person name="Ver Loren van Themaat E."/>
            <person name="Dallerey J.-F."/>
            <person name="Damm U."/>
            <person name="Henrissat B."/>
            <person name="Lespinet O."/>
            <person name="Thon M."/>
            <person name="Kemen E."/>
            <person name="McHardy A.C."/>
            <person name="Schulze-Lefert P."/>
            <person name="O'Connell R.J."/>
        </authorList>
    </citation>
    <scope>NUCLEOTIDE SEQUENCE [LARGE SCALE GENOMIC DNA]</scope>
    <source>
        <strain evidence="1 2">0861</strain>
    </source>
</reference>
<dbReference type="PANTHER" id="PTHR34724">
    <property type="entry name" value="OS12G0596101 PROTEIN"/>
    <property type="match status" value="1"/>
</dbReference>
<dbReference type="AlphaFoldDB" id="A0A166SKM2"/>
<evidence type="ECO:0000313" key="2">
    <source>
        <dbReference type="Proteomes" id="UP000076552"/>
    </source>
</evidence>